<dbReference type="GO" id="GO:0009307">
    <property type="term" value="P:DNA restriction-modification system"/>
    <property type="evidence" value="ECO:0007669"/>
    <property type="project" value="InterPro"/>
</dbReference>
<evidence type="ECO:0000256" key="6">
    <source>
        <dbReference type="ARBA" id="ARBA00047942"/>
    </source>
</evidence>
<dbReference type="GO" id="GO:0009007">
    <property type="term" value="F:site-specific DNA-methyltransferase (adenine-specific) activity"/>
    <property type="evidence" value="ECO:0007669"/>
    <property type="project" value="UniProtKB-EC"/>
</dbReference>
<dbReference type="Proteomes" id="UP000555546">
    <property type="component" value="Unassembled WGS sequence"/>
</dbReference>
<dbReference type="GO" id="GO:1904047">
    <property type="term" value="F:S-adenosyl-L-methionine binding"/>
    <property type="evidence" value="ECO:0007669"/>
    <property type="project" value="TreeGrafter"/>
</dbReference>
<evidence type="ECO:0000256" key="4">
    <source>
        <dbReference type="ARBA" id="ARBA00022679"/>
    </source>
</evidence>
<accession>A0A7W9B018</accession>
<dbReference type="SUPFAM" id="SSF53335">
    <property type="entry name" value="S-adenosyl-L-methionine-dependent methyltransferases"/>
    <property type="match status" value="1"/>
</dbReference>
<dbReference type="Gene3D" id="3.40.50.150">
    <property type="entry name" value="Vaccinia Virus protein VP39"/>
    <property type="match status" value="1"/>
</dbReference>
<sequence>MQEGFSFTAVRPVSPPASYIGGKKQLAQRLASIIEQIPHRLYAEPFVGMGGVFFRRRLVPKAEAINDISGDVATLFRILQRHYPQFMETMKFQITSRKEFERLIACDPDTLTDLERAARFLYLQKLAFGGKVKGRSFGVDTTGPARFNIHRLGPILEEVHERLAGVVIECLPWDAFIDRYDTPATLFYLDPPYYGCETDYGKDVFSRDDFVRLAERLETTRGRFVLSLNDRPEVRAIFRRFSICDVPLTYTISGGEGKPVSEVIIMDRKVPAVANLP</sequence>
<reference evidence="7 8" key="1">
    <citation type="submission" date="2020-08" db="EMBL/GenBank/DDBJ databases">
        <title>Genomic Encyclopedia of Type Strains, Phase IV (KMG-IV): sequencing the most valuable type-strain genomes for metagenomic binning, comparative biology and taxonomic classification.</title>
        <authorList>
            <person name="Goeker M."/>
        </authorList>
    </citation>
    <scope>NUCLEOTIDE SEQUENCE [LARGE SCALE GENOMIC DNA]</scope>
    <source>
        <strain evidence="7 8">DSM 26944</strain>
    </source>
</reference>
<keyword evidence="4 7" id="KW-0808">Transferase</keyword>
<comment type="catalytic activity">
    <reaction evidence="6">
        <text>a 2'-deoxyadenosine in DNA + S-adenosyl-L-methionine = an N(6)-methyl-2'-deoxyadenosine in DNA + S-adenosyl-L-homocysteine + H(+)</text>
        <dbReference type="Rhea" id="RHEA:15197"/>
        <dbReference type="Rhea" id="RHEA-COMP:12418"/>
        <dbReference type="Rhea" id="RHEA-COMP:12419"/>
        <dbReference type="ChEBI" id="CHEBI:15378"/>
        <dbReference type="ChEBI" id="CHEBI:57856"/>
        <dbReference type="ChEBI" id="CHEBI:59789"/>
        <dbReference type="ChEBI" id="CHEBI:90615"/>
        <dbReference type="ChEBI" id="CHEBI:90616"/>
        <dbReference type="EC" id="2.1.1.72"/>
    </reaction>
</comment>
<comment type="similarity">
    <text evidence="1">Belongs to the N(4)/N(6)-methyltransferase family.</text>
</comment>
<name>A0A7W9B018_9HYPH</name>
<dbReference type="AlphaFoldDB" id="A0A7W9B018"/>
<evidence type="ECO:0000256" key="3">
    <source>
        <dbReference type="ARBA" id="ARBA00022603"/>
    </source>
</evidence>
<dbReference type="PANTHER" id="PTHR30481:SF4">
    <property type="entry name" value="SITE-SPECIFIC DNA-METHYLTRANSFERASE (ADENINE-SPECIFIC)"/>
    <property type="match status" value="1"/>
</dbReference>
<dbReference type="InterPro" id="IPR023095">
    <property type="entry name" value="Ade_MeTrfase_dom_2"/>
</dbReference>
<dbReference type="GO" id="GO:0006298">
    <property type="term" value="P:mismatch repair"/>
    <property type="evidence" value="ECO:0007669"/>
    <property type="project" value="TreeGrafter"/>
</dbReference>
<gene>
    <name evidence="7" type="ORF">FHS76_003534</name>
</gene>
<dbReference type="InterPro" id="IPR012263">
    <property type="entry name" value="M_m6A_EcoRV"/>
</dbReference>
<dbReference type="PANTHER" id="PTHR30481">
    <property type="entry name" value="DNA ADENINE METHYLASE"/>
    <property type="match status" value="1"/>
</dbReference>
<dbReference type="Gene3D" id="1.10.1020.10">
    <property type="entry name" value="Adenine-specific Methyltransferase, Domain 2"/>
    <property type="match status" value="1"/>
</dbReference>
<dbReference type="GO" id="GO:0032259">
    <property type="term" value="P:methylation"/>
    <property type="evidence" value="ECO:0007669"/>
    <property type="project" value="UniProtKB-KW"/>
</dbReference>
<dbReference type="EMBL" id="JACIJG010000015">
    <property type="protein sequence ID" value="MBB5703627.1"/>
    <property type="molecule type" value="Genomic_DNA"/>
</dbReference>
<evidence type="ECO:0000256" key="1">
    <source>
        <dbReference type="ARBA" id="ARBA00006594"/>
    </source>
</evidence>
<evidence type="ECO:0000256" key="2">
    <source>
        <dbReference type="ARBA" id="ARBA00011900"/>
    </source>
</evidence>
<keyword evidence="3 7" id="KW-0489">Methyltransferase</keyword>
<keyword evidence="5" id="KW-0949">S-adenosyl-L-methionine</keyword>
<dbReference type="PRINTS" id="PR00505">
    <property type="entry name" value="D12N6MTFRASE"/>
</dbReference>
<dbReference type="PIRSF" id="PIRSF000398">
    <property type="entry name" value="M_m6A_EcoRV"/>
    <property type="match status" value="1"/>
</dbReference>
<evidence type="ECO:0000256" key="5">
    <source>
        <dbReference type="ARBA" id="ARBA00022691"/>
    </source>
</evidence>
<protein>
    <recommendedName>
        <fullName evidence="2">site-specific DNA-methyltransferase (adenine-specific)</fullName>
        <ecNumber evidence="2">2.1.1.72</ecNumber>
    </recommendedName>
</protein>
<evidence type="ECO:0000313" key="7">
    <source>
        <dbReference type="EMBL" id="MBB5703627.1"/>
    </source>
</evidence>
<dbReference type="GO" id="GO:0043565">
    <property type="term" value="F:sequence-specific DNA binding"/>
    <property type="evidence" value="ECO:0007669"/>
    <property type="project" value="TreeGrafter"/>
</dbReference>
<dbReference type="RefSeq" id="WP_183655658.1">
    <property type="nucleotide sequence ID" value="NZ_JACIJG010000015.1"/>
</dbReference>
<dbReference type="Pfam" id="PF02086">
    <property type="entry name" value="MethyltransfD12"/>
    <property type="match status" value="1"/>
</dbReference>
<proteinExistence type="inferred from homology"/>
<organism evidence="7 8">
    <name type="scientific">Brucella daejeonensis</name>
    <dbReference type="NCBI Taxonomy" id="659015"/>
    <lineage>
        <taxon>Bacteria</taxon>
        <taxon>Pseudomonadati</taxon>
        <taxon>Pseudomonadota</taxon>
        <taxon>Alphaproteobacteria</taxon>
        <taxon>Hyphomicrobiales</taxon>
        <taxon>Brucellaceae</taxon>
        <taxon>Brucella/Ochrobactrum group</taxon>
        <taxon>Brucella</taxon>
    </lineage>
</organism>
<dbReference type="InterPro" id="IPR029063">
    <property type="entry name" value="SAM-dependent_MTases_sf"/>
</dbReference>
<evidence type="ECO:0000313" key="8">
    <source>
        <dbReference type="Proteomes" id="UP000555546"/>
    </source>
</evidence>
<keyword evidence="8" id="KW-1185">Reference proteome</keyword>
<dbReference type="InterPro" id="IPR012327">
    <property type="entry name" value="MeTrfase_D12"/>
</dbReference>
<comment type="caution">
    <text evidence="7">The sequence shown here is derived from an EMBL/GenBank/DDBJ whole genome shotgun (WGS) entry which is preliminary data.</text>
</comment>
<dbReference type="EC" id="2.1.1.72" evidence="2"/>